<dbReference type="EMBL" id="CAGS01000346">
    <property type="protein sequence ID" value="CCF84871.1"/>
    <property type="molecule type" value="Genomic_DNA"/>
</dbReference>
<dbReference type="PANTHER" id="PTHR43773:SF1">
    <property type="entry name" value="MAGNESIUM TRANSPORTER MGTE"/>
    <property type="match status" value="1"/>
</dbReference>
<dbReference type="SMART" id="SM00116">
    <property type="entry name" value="CBS"/>
    <property type="match status" value="2"/>
</dbReference>
<dbReference type="OrthoDB" id="9790355at2"/>
<keyword evidence="4" id="KW-1185">Reference proteome</keyword>
<dbReference type="SUPFAM" id="SSF158791">
    <property type="entry name" value="MgtE N-terminal domain-like"/>
    <property type="match status" value="1"/>
</dbReference>
<reference evidence="3 4" key="1">
    <citation type="journal article" date="2012" name="ISME J.">
        <title>Nitrification expanded: discovery, physiology and genomics of a nitrite-oxidizing bacterium from the phylum Chloroflexi.</title>
        <authorList>
            <person name="Sorokin D.Y."/>
            <person name="Lucker S."/>
            <person name="Vejmelkova D."/>
            <person name="Kostrikina N.A."/>
            <person name="Kleerebezem R."/>
            <person name="Rijpstra W.I."/>
            <person name="Damste J.S."/>
            <person name="Le Paslier D."/>
            <person name="Muyzer G."/>
            <person name="Wagner M."/>
            <person name="van Loosdrecht M.C."/>
            <person name="Daims H."/>
        </authorList>
    </citation>
    <scope>NUCLEOTIDE SEQUENCE [LARGE SCALE GENOMIC DNA]</scope>
    <source>
        <strain evidence="4">none</strain>
    </source>
</reference>
<protein>
    <submittedName>
        <fullName evidence="3">Putative MgtE intracellular region</fullName>
    </submittedName>
</protein>
<organism evidence="3 4">
    <name type="scientific">Nitrolancea hollandica Lb</name>
    <dbReference type="NCBI Taxonomy" id="1129897"/>
    <lineage>
        <taxon>Bacteria</taxon>
        <taxon>Pseudomonadati</taxon>
        <taxon>Thermomicrobiota</taxon>
        <taxon>Thermomicrobia</taxon>
        <taxon>Sphaerobacterales</taxon>
        <taxon>Sphaerobacterineae</taxon>
        <taxon>Sphaerobacteraceae</taxon>
        <taxon>Nitrolancea</taxon>
    </lineage>
</organism>
<comment type="caution">
    <text evidence="3">The sequence shown here is derived from an EMBL/GenBank/DDBJ whole genome shotgun (WGS) entry which is preliminary data.</text>
</comment>
<dbReference type="RefSeq" id="WP_008479371.1">
    <property type="nucleotide sequence ID" value="NZ_CAGS01000346.1"/>
</dbReference>
<dbReference type="CDD" id="cd04606">
    <property type="entry name" value="CBS_pair_Mg_transporter"/>
    <property type="match status" value="1"/>
</dbReference>
<dbReference type="Gene3D" id="3.10.580.10">
    <property type="entry name" value="CBS-domain"/>
    <property type="match status" value="1"/>
</dbReference>
<accession>I4EJK9</accession>
<proteinExistence type="predicted"/>
<keyword evidence="1" id="KW-0129">CBS domain</keyword>
<name>I4EJK9_9BACT</name>
<dbReference type="InterPro" id="IPR000644">
    <property type="entry name" value="CBS_dom"/>
</dbReference>
<feature type="domain" description="CBS" evidence="2">
    <location>
        <begin position="284"/>
        <end position="349"/>
    </location>
</feature>
<evidence type="ECO:0000259" key="2">
    <source>
        <dbReference type="PROSITE" id="PS51371"/>
    </source>
</evidence>
<dbReference type="Gene3D" id="1.25.60.10">
    <property type="entry name" value="MgtE N-terminal domain-like"/>
    <property type="match status" value="1"/>
</dbReference>
<dbReference type="GO" id="GO:0016020">
    <property type="term" value="C:membrane"/>
    <property type="evidence" value="ECO:0007669"/>
    <property type="project" value="InterPro"/>
</dbReference>
<dbReference type="InterPro" id="IPR006668">
    <property type="entry name" value="Mg_transptr_MgtE_intracell_dom"/>
</dbReference>
<sequence length="414" mass="45715">MPMLSELLRWDVSDSAGRRGSLTDLVVDLAAGDYPPVTHLVVTGPKKELMALPWSAVRSLDSRGGRFVVSDLNGVTQAPARLLAKSVLLKRDILDALVLDLQARRAMRANDLWLEEEDRRLTLRAVDASFSAILRRISRDTLGHGRNLHDWKYIEFLRGDPKAARSGADYHRRIAALPPGEIANLTDSLPYLHAAELLTLLPDPIAADVMESMEPSRQVQIYEELDDAMGACLLALMRPDAAADLIGHLQPDAARVALERLPAGRRAQVVDLLRYPEDTAGGIMNNDIVVVPAGLTIEEARRRLRDRLTEPDFVYFIYVIDDEKARQLLGVLTLRDLLIAQPDATVNEVMRPYLVTIFPLEAADEAARRVTDSGLVALPVVSRDGRLLGAVTVDSAVARIAPESWRAQAPRIFS</sequence>
<feature type="domain" description="CBS" evidence="2">
    <location>
        <begin position="350"/>
        <end position="408"/>
    </location>
</feature>
<dbReference type="InterPro" id="IPR006669">
    <property type="entry name" value="MgtE_transporter"/>
</dbReference>
<dbReference type="Pfam" id="PF03448">
    <property type="entry name" value="MgtE_N"/>
    <property type="match status" value="1"/>
</dbReference>
<dbReference type="SUPFAM" id="SSF54631">
    <property type="entry name" value="CBS-domain pair"/>
    <property type="match status" value="1"/>
</dbReference>
<gene>
    <name evidence="3" type="ORF">NITHO_410003</name>
</gene>
<dbReference type="InterPro" id="IPR046342">
    <property type="entry name" value="CBS_dom_sf"/>
</dbReference>
<dbReference type="AlphaFoldDB" id="I4EJK9"/>
<dbReference type="PROSITE" id="PS51371">
    <property type="entry name" value="CBS"/>
    <property type="match status" value="2"/>
</dbReference>
<evidence type="ECO:0000256" key="1">
    <source>
        <dbReference type="PROSITE-ProRule" id="PRU00703"/>
    </source>
</evidence>
<evidence type="ECO:0000313" key="3">
    <source>
        <dbReference type="EMBL" id="CCF84871.1"/>
    </source>
</evidence>
<dbReference type="GO" id="GO:0015095">
    <property type="term" value="F:magnesium ion transmembrane transporter activity"/>
    <property type="evidence" value="ECO:0007669"/>
    <property type="project" value="InterPro"/>
</dbReference>
<dbReference type="InterPro" id="IPR038076">
    <property type="entry name" value="MgtE_N_sf"/>
</dbReference>
<dbReference type="PANTHER" id="PTHR43773">
    <property type="entry name" value="MAGNESIUM TRANSPORTER MGTE"/>
    <property type="match status" value="1"/>
</dbReference>
<dbReference type="Proteomes" id="UP000004221">
    <property type="component" value="Unassembled WGS sequence"/>
</dbReference>
<dbReference type="Pfam" id="PF00571">
    <property type="entry name" value="CBS"/>
    <property type="match status" value="2"/>
</dbReference>
<evidence type="ECO:0000313" key="4">
    <source>
        <dbReference type="Proteomes" id="UP000004221"/>
    </source>
</evidence>
<dbReference type="SMART" id="SM00924">
    <property type="entry name" value="MgtE_N"/>
    <property type="match status" value="1"/>
</dbReference>